<dbReference type="PANTHER" id="PTHR22911">
    <property type="entry name" value="ACYL-MALONYL CONDENSING ENZYME-RELATED"/>
    <property type="match status" value="1"/>
</dbReference>
<feature type="transmembrane region" description="Helical" evidence="6">
    <location>
        <begin position="210"/>
        <end position="231"/>
    </location>
</feature>
<keyword evidence="5 6" id="KW-0472">Membrane</keyword>
<feature type="transmembrane region" description="Helical" evidence="6">
    <location>
        <begin position="185"/>
        <end position="204"/>
    </location>
</feature>
<reference evidence="8" key="1">
    <citation type="journal article" date="2021" name="PeerJ">
        <title>Extensive microbial diversity within the chicken gut microbiome revealed by metagenomics and culture.</title>
        <authorList>
            <person name="Gilroy R."/>
            <person name="Ravi A."/>
            <person name="Getino M."/>
            <person name="Pursley I."/>
            <person name="Horton D.L."/>
            <person name="Alikhan N.F."/>
            <person name="Baker D."/>
            <person name="Gharbi K."/>
            <person name="Hall N."/>
            <person name="Watson M."/>
            <person name="Adriaenssens E.M."/>
            <person name="Foster-Nyarko E."/>
            <person name="Jarju S."/>
            <person name="Secka A."/>
            <person name="Antonio M."/>
            <person name="Oren A."/>
            <person name="Chaudhuri R.R."/>
            <person name="La Ragione R."/>
            <person name="Hildebrand F."/>
            <person name="Pallen M.J."/>
        </authorList>
    </citation>
    <scope>NUCLEOTIDE SEQUENCE</scope>
    <source>
        <strain evidence="8">CHK188-16595</strain>
    </source>
</reference>
<feature type="transmembrane region" description="Helical" evidence="6">
    <location>
        <begin position="268"/>
        <end position="287"/>
    </location>
</feature>
<comment type="subcellular location">
    <subcellularLocation>
        <location evidence="1">Membrane</location>
        <topology evidence="1">Multi-pass membrane protein</topology>
    </subcellularLocation>
</comment>
<reference evidence="8" key="2">
    <citation type="submission" date="2021-04" db="EMBL/GenBank/DDBJ databases">
        <authorList>
            <person name="Gilroy R."/>
        </authorList>
    </citation>
    <scope>NUCLEOTIDE SEQUENCE</scope>
    <source>
        <strain evidence="8">CHK188-16595</strain>
    </source>
</reference>
<evidence type="ECO:0000313" key="9">
    <source>
        <dbReference type="Proteomes" id="UP000823877"/>
    </source>
</evidence>
<comment type="similarity">
    <text evidence="2">Belongs to the EamA transporter family.</text>
</comment>
<name>A0A9D2S8S3_9FIRM</name>
<evidence type="ECO:0000313" key="8">
    <source>
        <dbReference type="EMBL" id="HJB74264.1"/>
    </source>
</evidence>
<feature type="transmembrane region" description="Helical" evidence="6">
    <location>
        <begin position="75"/>
        <end position="92"/>
    </location>
</feature>
<accession>A0A9D2S8S3</accession>
<keyword evidence="4 6" id="KW-1133">Transmembrane helix</keyword>
<dbReference type="Pfam" id="PF00892">
    <property type="entry name" value="EamA"/>
    <property type="match status" value="1"/>
</dbReference>
<comment type="caution">
    <text evidence="8">The sequence shown here is derived from an EMBL/GenBank/DDBJ whole genome shotgun (WGS) entry which is preliminary data.</text>
</comment>
<evidence type="ECO:0000256" key="4">
    <source>
        <dbReference type="ARBA" id="ARBA00022989"/>
    </source>
</evidence>
<evidence type="ECO:0000256" key="6">
    <source>
        <dbReference type="SAM" id="Phobius"/>
    </source>
</evidence>
<dbReference type="GO" id="GO:0016020">
    <property type="term" value="C:membrane"/>
    <property type="evidence" value="ECO:0007669"/>
    <property type="project" value="UniProtKB-SubCell"/>
</dbReference>
<dbReference type="EMBL" id="DWXN01000002">
    <property type="protein sequence ID" value="HJB74264.1"/>
    <property type="molecule type" value="Genomic_DNA"/>
</dbReference>
<evidence type="ECO:0000256" key="3">
    <source>
        <dbReference type="ARBA" id="ARBA00022692"/>
    </source>
</evidence>
<feature type="transmembrane region" description="Helical" evidence="6">
    <location>
        <begin position="243"/>
        <end position="262"/>
    </location>
</feature>
<gene>
    <name evidence="8" type="ORF">IAA37_01135</name>
</gene>
<dbReference type="PANTHER" id="PTHR22911:SF6">
    <property type="entry name" value="SOLUTE CARRIER FAMILY 35 MEMBER G1"/>
    <property type="match status" value="1"/>
</dbReference>
<dbReference type="SUPFAM" id="SSF103481">
    <property type="entry name" value="Multidrug resistance efflux transporter EmrE"/>
    <property type="match status" value="2"/>
</dbReference>
<evidence type="ECO:0000256" key="1">
    <source>
        <dbReference type="ARBA" id="ARBA00004141"/>
    </source>
</evidence>
<organism evidence="8 9">
    <name type="scientific">Candidatus Eubacterium faecale</name>
    <dbReference type="NCBI Taxonomy" id="2838568"/>
    <lineage>
        <taxon>Bacteria</taxon>
        <taxon>Bacillati</taxon>
        <taxon>Bacillota</taxon>
        <taxon>Clostridia</taxon>
        <taxon>Eubacteriales</taxon>
        <taxon>Eubacteriaceae</taxon>
        <taxon>Eubacterium</taxon>
    </lineage>
</organism>
<dbReference type="InterPro" id="IPR037185">
    <property type="entry name" value="EmrE-like"/>
</dbReference>
<dbReference type="InterPro" id="IPR000620">
    <property type="entry name" value="EamA_dom"/>
</dbReference>
<sequence>MFSKFSSLSSKTKGVIFIILSALSFTGMNTFVRLAGDLPTMQKVFFRNFVAMIFAFAAMVKAGDSFKPKKGSVKYLLIRSAAGLAGVFGNFYALDKIELSNASMLNKMSPFFALVFSAIFIKEKVKPKQAVAIAVAFIGALFIIKPTFGNADLLASLAGFAGGMAAGGAYTCVRWLGIKGENGRLIVLFFSVFSCVLTVPYLIFDYHYMTAFQWFALLMAGVFAAGGQFSITAAYTHAPSREISVYDYSQIIFAAVVGFFVFGDIPDVWSFVGYFIIIAMAVWMFVYNNRQGTLKKHNQ</sequence>
<feature type="transmembrane region" description="Helical" evidence="6">
    <location>
        <begin position="154"/>
        <end position="173"/>
    </location>
</feature>
<feature type="transmembrane region" description="Helical" evidence="6">
    <location>
        <begin position="130"/>
        <end position="148"/>
    </location>
</feature>
<keyword evidence="3 6" id="KW-0812">Transmembrane</keyword>
<evidence type="ECO:0000259" key="7">
    <source>
        <dbReference type="Pfam" id="PF00892"/>
    </source>
</evidence>
<evidence type="ECO:0000256" key="2">
    <source>
        <dbReference type="ARBA" id="ARBA00007362"/>
    </source>
</evidence>
<proteinExistence type="inferred from homology"/>
<feature type="domain" description="EamA" evidence="7">
    <location>
        <begin position="13"/>
        <end position="144"/>
    </location>
</feature>
<dbReference type="Gene3D" id="1.10.3730.20">
    <property type="match status" value="1"/>
</dbReference>
<evidence type="ECO:0000256" key="5">
    <source>
        <dbReference type="ARBA" id="ARBA00023136"/>
    </source>
</evidence>
<dbReference type="Proteomes" id="UP000823877">
    <property type="component" value="Unassembled WGS sequence"/>
</dbReference>
<feature type="transmembrane region" description="Helical" evidence="6">
    <location>
        <begin position="45"/>
        <end position="63"/>
    </location>
</feature>
<protein>
    <submittedName>
        <fullName evidence="8">DMT family transporter</fullName>
    </submittedName>
</protein>
<dbReference type="AlphaFoldDB" id="A0A9D2S8S3"/>